<keyword evidence="5" id="KW-0551">Lipid droplet</keyword>
<evidence type="ECO:0000256" key="8">
    <source>
        <dbReference type="ARBA" id="ARBA00023136"/>
    </source>
</evidence>
<dbReference type="GO" id="GO:0016020">
    <property type="term" value="C:membrane"/>
    <property type="evidence" value="ECO:0007669"/>
    <property type="project" value="UniProtKB-SubCell"/>
</dbReference>
<evidence type="ECO:0000256" key="7">
    <source>
        <dbReference type="ARBA" id="ARBA00022989"/>
    </source>
</evidence>
<dbReference type="InterPro" id="IPR000136">
    <property type="entry name" value="Oleosin"/>
</dbReference>
<evidence type="ECO:0000256" key="2">
    <source>
        <dbReference type="ARBA" id="ARBA00004141"/>
    </source>
</evidence>
<evidence type="ECO:0000256" key="5">
    <source>
        <dbReference type="ARBA" id="ARBA00022677"/>
    </source>
</evidence>
<organism evidence="11 12">
    <name type="scientific">Carnegiea gigantea</name>
    <dbReference type="NCBI Taxonomy" id="171969"/>
    <lineage>
        <taxon>Eukaryota</taxon>
        <taxon>Viridiplantae</taxon>
        <taxon>Streptophyta</taxon>
        <taxon>Embryophyta</taxon>
        <taxon>Tracheophyta</taxon>
        <taxon>Spermatophyta</taxon>
        <taxon>Magnoliopsida</taxon>
        <taxon>eudicotyledons</taxon>
        <taxon>Gunneridae</taxon>
        <taxon>Pentapetalae</taxon>
        <taxon>Caryophyllales</taxon>
        <taxon>Cactineae</taxon>
        <taxon>Cactaceae</taxon>
        <taxon>Cactoideae</taxon>
        <taxon>Echinocereeae</taxon>
        <taxon>Carnegiea</taxon>
    </lineage>
</organism>
<dbReference type="GO" id="GO:0012511">
    <property type="term" value="C:monolayer-surrounded lipid storage body"/>
    <property type="evidence" value="ECO:0007669"/>
    <property type="project" value="InterPro"/>
</dbReference>
<dbReference type="GO" id="GO:0048608">
    <property type="term" value="P:reproductive structure development"/>
    <property type="evidence" value="ECO:0007669"/>
    <property type="project" value="UniProtKB-ARBA"/>
</dbReference>
<dbReference type="GO" id="GO:0005576">
    <property type="term" value="C:extracellular region"/>
    <property type="evidence" value="ECO:0007669"/>
    <property type="project" value="TreeGrafter"/>
</dbReference>
<gene>
    <name evidence="11" type="ORF">Cgig2_023532</name>
</gene>
<evidence type="ECO:0000256" key="9">
    <source>
        <dbReference type="SAM" id="MobiDB-lite"/>
    </source>
</evidence>
<dbReference type="Pfam" id="PF01277">
    <property type="entry name" value="Oleosin"/>
    <property type="match status" value="1"/>
</dbReference>
<evidence type="ECO:0000313" key="11">
    <source>
        <dbReference type="EMBL" id="KAJ8426416.1"/>
    </source>
</evidence>
<protein>
    <submittedName>
        <fullName evidence="11">Uncharacterized protein</fullName>
    </submittedName>
</protein>
<feature type="region of interest" description="Disordered" evidence="9">
    <location>
        <begin position="76"/>
        <end position="114"/>
    </location>
</feature>
<dbReference type="GO" id="GO:0019915">
    <property type="term" value="P:lipid storage"/>
    <property type="evidence" value="ECO:0007669"/>
    <property type="project" value="TreeGrafter"/>
</dbReference>
<dbReference type="PANTHER" id="PTHR33203:SF25">
    <property type="entry name" value="OLEOSIN 18.5 KDA"/>
    <property type="match status" value="1"/>
</dbReference>
<evidence type="ECO:0000256" key="1">
    <source>
        <dbReference type="ARBA" id="ARBA00002582"/>
    </source>
</evidence>
<comment type="similarity">
    <text evidence="4">Belongs to the oleosin family.</text>
</comment>
<evidence type="ECO:0000256" key="10">
    <source>
        <dbReference type="SAM" id="Phobius"/>
    </source>
</evidence>
<dbReference type="GO" id="GO:0009791">
    <property type="term" value="P:post-embryonic development"/>
    <property type="evidence" value="ECO:0007669"/>
    <property type="project" value="UniProtKB-ARBA"/>
</dbReference>
<keyword evidence="8 10" id="KW-0472">Membrane</keyword>
<dbReference type="Proteomes" id="UP001153076">
    <property type="component" value="Unassembled WGS sequence"/>
</dbReference>
<dbReference type="EMBL" id="JAKOGI010001293">
    <property type="protein sequence ID" value="KAJ8426416.1"/>
    <property type="molecule type" value="Genomic_DNA"/>
</dbReference>
<evidence type="ECO:0000256" key="4">
    <source>
        <dbReference type="ARBA" id="ARBA00010858"/>
    </source>
</evidence>
<feature type="transmembrane region" description="Helical" evidence="10">
    <location>
        <begin position="224"/>
        <end position="249"/>
    </location>
</feature>
<evidence type="ECO:0000256" key="3">
    <source>
        <dbReference type="ARBA" id="ARBA00004502"/>
    </source>
</evidence>
<evidence type="ECO:0000313" key="12">
    <source>
        <dbReference type="Proteomes" id="UP001153076"/>
    </source>
</evidence>
<keyword evidence="6 10" id="KW-0812">Transmembrane</keyword>
<keyword evidence="7 10" id="KW-1133">Transmembrane helix</keyword>
<feature type="compositionally biased region" description="Gly residues" evidence="9">
    <location>
        <begin position="1"/>
        <end position="16"/>
    </location>
</feature>
<keyword evidence="12" id="KW-1185">Reference proteome</keyword>
<feature type="region of interest" description="Disordered" evidence="9">
    <location>
        <begin position="148"/>
        <end position="189"/>
    </location>
</feature>
<dbReference type="PANTHER" id="PTHR33203">
    <property type="entry name" value="OLEOSIN"/>
    <property type="match status" value="1"/>
</dbReference>
<comment type="subcellular location">
    <subcellularLocation>
        <location evidence="3">Lipid droplet</location>
    </subcellularLocation>
    <subcellularLocation>
        <location evidence="2">Membrane</location>
        <topology evidence="2">Multi-pass membrane protein</topology>
    </subcellularLocation>
</comment>
<comment type="caution">
    <text evidence="11">The sequence shown here is derived from an EMBL/GenBank/DDBJ whole genome shotgun (WGS) entry which is preliminary data.</text>
</comment>
<feature type="compositionally biased region" description="Low complexity" evidence="9">
    <location>
        <begin position="155"/>
        <end position="170"/>
    </location>
</feature>
<accession>A0A9Q1GT34</accession>
<feature type="transmembrane region" description="Helical" evidence="10">
    <location>
        <begin position="197"/>
        <end position="218"/>
    </location>
</feature>
<dbReference type="AlphaFoldDB" id="A0A9Q1GT34"/>
<evidence type="ECO:0000256" key="6">
    <source>
        <dbReference type="ARBA" id="ARBA00022692"/>
    </source>
</evidence>
<sequence>MDDYMHGGGGGGGVGIGHHHPHHQAQPSSHQVVKAATIATAGGSLLVLCKARDPFVNTADEEARCFEFVGYPPGWTVRGGKGDRSRNRGGGRSSVGRGRGREAANVAQVHAEPGGAVEEFHATATTRFTPKQVQRLLSLIEMPKSGYKKLSGAGPSHQPSSSGNSASPAARISPLPEQAGSQESEPRIGQGGLVDRGVSCLFHTVATPLLMIFNAVLVSTAITVVLLIAGFLASGSFGVASVLVLAWIYRCVTGRHPPGAD</sequence>
<reference evidence="11" key="1">
    <citation type="submission" date="2022-04" db="EMBL/GenBank/DDBJ databases">
        <title>Carnegiea gigantea Genome sequencing and assembly v2.</title>
        <authorList>
            <person name="Copetti D."/>
            <person name="Sanderson M.J."/>
            <person name="Burquez A."/>
            <person name="Wojciechowski M.F."/>
        </authorList>
    </citation>
    <scope>NUCLEOTIDE SEQUENCE</scope>
    <source>
        <strain evidence="11">SGP5-SGP5p</strain>
        <tissue evidence="11">Aerial part</tissue>
    </source>
</reference>
<feature type="region of interest" description="Disordered" evidence="9">
    <location>
        <begin position="1"/>
        <end position="29"/>
    </location>
</feature>
<proteinExistence type="inferred from homology"/>
<name>A0A9Q1GT34_9CARY</name>
<comment type="function">
    <text evidence="1">May have a structural role to stabilize the lipid body during desiccation of the seed by preventing coalescence of the oil. Probably interacts with both lipid and phospholipid moieties of lipid bodies. May also provide recognition signals for specific lipase anchorage in lipolysis during seedling growth.</text>
</comment>